<dbReference type="STRING" id="1519643.SAMN06295933_0263"/>
<dbReference type="Gene3D" id="3.30.420.10">
    <property type="entry name" value="Ribonuclease H-like superfamily/Ribonuclease H"/>
    <property type="match status" value="1"/>
</dbReference>
<dbReference type="SUPFAM" id="SSF53098">
    <property type="entry name" value="Ribonuclease H-like"/>
    <property type="match status" value="1"/>
</dbReference>
<accession>A0A1X7C3B0</accession>
<evidence type="ECO:0000313" key="2">
    <source>
        <dbReference type="Proteomes" id="UP000192906"/>
    </source>
</evidence>
<dbReference type="EMBL" id="FWZU01000001">
    <property type="protein sequence ID" value="SME89277.1"/>
    <property type="molecule type" value="Genomic_DNA"/>
</dbReference>
<dbReference type="GO" id="GO:0008821">
    <property type="term" value="F:crossover junction DNA endonuclease activity"/>
    <property type="evidence" value="ECO:0007669"/>
    <property type="project" value="InterPro"/>
</dbReference>
<keyword evidence="2" id="KW-1185">Reference proteome</keyword>
<dbReference type="PANTHER" id="PTHR36015:SF6">
    <property type="entry name" value="HOLLIDAY JUNCTION RESOLVASE MOC1, CHLOROPLASTIC-RELATED"/>
    <property type="match status" value="1"/>
</dbReference>
<dbReference type="Proteomes" id="UP000192906">
    <property type="component" value="Unassembled WGS sequence"/>
</dbReference>
<dbReference type="RefSeq" id="WP_085097190.1">
    <property type="nucleotide sequence ID" value="NZ_FWZU01000001.1"/>
</dbReference>
<dbReference type="InterPro" id="IPR045290">
    <property type="entry name" value="MOC1-like"/>
</dbReference>
<reference evidence="2" key="1">
    <citation type="submission" date="2017-04" db="EMBL/GenBank/DDBJ databases">
        <authorList>
            <person name="Varghese N."/>
            <person name="Submissions S."/>
        </authorList>
    </citation>
    <scope>NUCLEOTIDE SEQUENCE [LARGE SCALE GENOMIC DNA]</scope>
    <source>
        <strain evidence="2">K3S</strain>
    </source>
</reference>
<protein>
    <submittedName>
        <fullName evidence="1">Uncharacterized protein</fullName>
    </submittedName>
</protein>
<evidence type="ECO:0000313" key="1">
    <source>
        <dbReference type="EMBL" id="SME89277.1"/>
    </source>
</evidence>
<organism evidence="1 2">
    <name type="scientific">Desulfovibrio gilichinskyi</name>
    <dbReference type="NCBI Taxonomy" id="1519643"/>
    <lineage>
        <taxon>Bacteria</taxon>
        <taxon>Pseudomonadati</taxon>
        <taxon>Thermodesulfobacteriota</taxon>
        <taxon>Desulfovibrionia</taxon>
        <taxon>Desulfovibrionales</taxon>
        <taxon>Desulfovibrionaceae</taxon>
        <taxon>Desulfovibrio</taxon>
    </lineage>
</organism>
<dbReference type="GO" id="GO:0003676">
    <property type="term" value="F:nucleic acid binding"/>
    <property type="evidence" value="ECO:0007669"/>
    <property type="project" value="InterPro"/>
</dbReference>
<proteinExistence type="predicted"/>
<gene>
    <name evidence="1" type="ORF">SAMN06295933_0263</name>
</gene>
<sequence length="154" mass="16826">MKTVAVIGIDPGKSGAMALIAADGTVDIQDWEDGPIVASKLLGWTQDYQIKGVGLERVHSMPKQGVASTFKFGENFGIYQGLLLAHMLAFETVTPQSWMKSYSIVKKGPNDKPSLTVARQMFPSAPLKLKKHDGRADALLLAEHIRRTTNAFRS</sequence>
<dbReference type="CDD" id="cd22992">
    <property type="entry name" value="MOC1"/>
    <property type="match status" value="1"/>
</dbReference>
<dbReference type="InterPro" id="IPR036397">
    <property type="entry name" value="RNaseH_sf"/>
</dbReference>
<dbReference type="InterPro" id="IPR012337">
    <property type="entry name" value="RNaseH-like_sf"/>
</dbReference>
<dbReference type="OrthoDB" id="573331at2"/>
<dbReference type="PANTHER" id="PTHR36015">
    <property type="entry name" value="HOLLIDAY JUNCTION RESOLVASE MOC1, CHLOROPLASTIC-RELATED"/>
    <property type="match status" value="1"/>
</dbReference>
<dbReference type="AlphaFoldDB" id="A0A1X7C3B0"/>
<name>A0A1X7C3B0_9BACT</name>